<evidence type="ECO:0000256" key="3">
    <source>
        <dbReference type="PROSITE-ProRule" id="PRU00284"/>
    </source>
</evidence>
<evidence type="ECO:0000256" key="1">
    <source>
        <dbReference type="ARBA" id="ARBA00023224"/>
    </source>
</evidence>
<keyword evidence="4" id="KW-0812">Transmembrane</keyword>
<name>A0AAJ1TRK8_9HYPH</name>
<evidence type="ECO:0000313" key="8">
    <source>
        <dbReference type="Proteomes" id="UP001223420"/>
    </source>
</evidence>
<sequence>MLLMAIVSLVGLLAIVLAALQVGGNRRKSDIATQVAQHMAIDRDLFASLNQLRTERGWTKIALLDEADALRLHRQTALEGRAAFDTAVNAALAELGDVRDGALKAKGVDLQGLVDAWRRLRPAVDAAFNVPVAARDRALGIKLDELCDRFLAELEAASDMTERTIQALDPAFGSFIDARAATWLSRTSSGRTASLVGEIMASGRLPTPADAVRLNAAETETLTAWRVAERVIAIGDFDAAVKEAYARAKAAHANPQWVQVQASVAADFAAGRKISVPSADWDAGIFGRQKAVSEAAAAVIGSAVDKARAAAAEASQDLAIAVTAIVFAAGLAVLAILIVQFRVVRRIVGLAAAMRRLADGELGTEVPGLDRRDELGSMAGAVQVFKDNLIRTKALEVETAEARRVAEEQRRGAMHQMADVFEQATSGIVGTLSTSAGALQTTAQTMASTAADTAERSTTVAAAAEQAASNVNTVAAAAEELGASVQEIGRQVSGSADLARTAVGEADQTAALVRTLSASVAKIGEVVGMISGIAAQTNLLALNATIEAARAGEAGKGFAVVASEVKALADQTAKATDEIGHQIGQVQGATGEAVTAIGQIAARIREISTVSASIAAAVEEQDAATQEIVRNVGQAASGTGEVTRTITGVAGAAEKTGAAAGDVLDSASELSRQSERLTAEVGRFLATVRAA</sequence>
<dbReference type="InterPro" id="IPR004089">
    <property type="entry name" value="MCPsignal_dom"/>
</dbReference>
<feature type="domain" description="HAMP" evidence="6">
    <location>
        <begin position="341"/>
        <end position="394"/>
    </location>
</feature>
<reference evidence="7" key="1">
    <citation type="submission" date="2023-07" db="EMBL/GenBank/DDBJ databases">
        <title>Genomic Encyclopedia of Type Strains, Phase IV (KMG-IV): sequencing the most valuable type-strain genomes for metagenomic binning, comparative biology and taxonomic classification.</title>
        <authorList>
            <person name="Goeker M."/>
        </authorList>
    </citation>
    <scope>NUCLEOTIDE SEQUENCE</scope>
    <source>
        <strain evidence="7">DSM 19569</strain>
    </source>
</reference>
<dbReference type="PROSITE" id="PS50111">
    <property type="entry name" value="CHEMOTAXIS_TRANSDUC_2"/>
    <property type="match status" value="1"/>
</dbReference>
<protein>
    <submittedName>
        <fullName evidence="7">Methyl-accepting chemotaxis protein</fullName>
    </submittedName>
</protein>
<dbReference type="AlphaFoldDB" id="A0AAJ1TRK8"/>
<feature type="transmembrane region" description="Helical" evidence="4">
    <location>
        <begin position="318"/>
        <end position="339"/>
    </location>
</feature>
<evidence type="ECO:0000259" key="6">
    <source>
        <dbReference type="PROSITE" id="PS50885"/>
    </source>
</evidence>
<dbReference type="InterPro" id="IPR004090">
    <property type="entry name" value="Chemotax_Me-accpt_rcpt"/>
</dbReference>
<dbReference type="EMBL" id="JAUSWL010000004">
    <property type="protein sequence ID" value="MDQ0543634.1"/>
    <property type="molecule type" value="Genomic_DNA"/>
</dbReference>
<comment type="similarity">
    <text evidence="2">Belongs to the methyl-accepting chemotaxis (MCP) protein family.</text>
</comment>
<dbReference type="InterPro" id="IPR003660">
    <property type="entry name" value="HAMP_dom"/>
</dbReference>
<keyword evidence="4" id="KW-0472">Membrane</keyword>
<dbReference type="Pfam" id="PF00015">
    <property type="entry name" value="MCPsignal"/>
    <property type="match status" value="1"/>
</dbReference>
<dbReference type="PANTHER" id="PTHR32089">
    <property type="entry name" value="METHYL-ACCEPTING CHEMOTAXIS PROTEIN MCPB"/>
    <property type="match status" value="1"/>
</dbReference>
<evidence type="ECO:0000313" key="7">
    <source>
        <dbReference type="EMBL" id="MDQ0543634.1"/>
    </source>
</evidence>
<keyword evidence="1 3" id="KW-0807">Transducer</keyword>
<comment type="caution">
    <text evidence="7">The sequence shown here is derived from an EMBL/GenBank/DDBJ whole genome shotgun (WGS) entry which is preliminary data.</text>
</comment>
<proteinExistence type="inferred from homology"/>
<organism evidence="7 8">
    <name type="scientific">Methylobacterium brachiatum</name>
    <dbReference type="NCBI Taxonomy" id="269660"/>
    <lineage>
        <taxon>Bacteria</taxon>
        <taxon>Pseudomonadati</taxon>
        <taxon>Pseudomonadota</taxon>
        <taxon>Alphaproteobacteria</taxon>
        <taxon>Hyphomicrobiales</taxon>
        <taxon>Methylobacteriaceae</taxon>
        <taxon>Methylobacterium</taxon>
    </lineage>
</organism>
<dbReference type="GO" id="GO:0006935">
    <property type="term" value="P:chemotaxis"/>
    <property type="evidence" value="ECO:0007669"/>
    <property type="project" value="InterPro"/>
</dbReference>
<dbReference type="SMART" id="SM00283">
    <property type="entry name" value="MA"/>
    <property type="match status" value="1"/>
</dbReference>
<accession>A0AAJ1TRK8</accession>
<dbReference type="PANTHER" id="PTHR32089:SF112">
    <property type="entry name" value="LYSOZYME-LIKE PROTEIN-RELATED"/>
    <property type="match status" value="1"/>
</dbReference>
<dbReference type="Gene3D" id="6.10.340.10">
    <property type="match status" value="1"/>
</dbReference>
<evidence type="ECO:0000256" key="2">
    <source>
        <dbReference type="ARBA" id="ARBA00029447"/>
    </source>
</evidence>
<dbReference type="Pfam" id="PF00672">
    <property type="entry name" value="HAMP"/>
    <property type="match status" value="1"/>
</dbReference>
<dbReference type="GO" id="GO:0016020">
    <property type="term" value="C:membrane"/>
    <property type="evidence" value="ECO:0007669"/>
    <property type="project" value="InterPro"/>
</dbReference>
<keyword evidence="4" id="KW-1133">Transmembrane helix</keyword>
<dbReference type="RefSeq" id="WP_307354804.1">
    <property type="nucleotide sequence ID" value="NZ_JAUSWL010000004.1"/>
</dbReference>
<evidence type="ECO:0000256" key="4">
    <source>
        <dbReference type="SAM" id="Phobius"/>
    </source>
</evidence>
<dbReference type="Gene3D" id="1.10.287.950">
    <property type="entry name" value="Methyl-accepting chemotaxis protein"/>
    <property type="match status" value="1"/>
</dbReference>
<dbReference type="SMART" id="SM00304">
    <property type="entry name" value="HAMP"/>
    <property type="match status" value="1"/>
</dbReference>
<dbReference type="GO" id="GO:0004888">
    <property type="term" value="F:transmembrane signaling receptor activity"/>
    <property type="evidence" value="ECO:0007669"/>
    <property type="project" value="InterPro"/>
</dbReference>
<gene>
    <name evidence="7" type="ORF">QO001_002563</name>
</gene>
<dbReference type="SUPFAM" id="SSF58104">
    <property type="entry name" value="Methyl-accepting chemotaxis protein (MCP) signaling domain"/>
    <property type="match status" value="1"/>
</dbReference>
<dbReference type="PRINTS" id="PR00260">
    <property type="entry name" value="CHEMTRNSDUCR"/>
</dbReference>
<dbReference type="CDD" id="cd06225">
    <property type="entry name" value="HAMP"/>
    <property type="match status" value="1"/>
</dbReference>
<dbReference type="PROSITE" id="PS50885">
    <property type="entry name" value="HAMP"/>
    <property type="match status" value="1"/>
</dbReference>
<evidence type="ECO:0000259" key="5">
    <source>
        <dbReference type="PROSITE" id="PS50111"/>
    </source>
</evidence>
<dbReference type="GO" id="GO:0007165">
    <property type="term" value="P:signal transduction"/>
    <property type="evidence" value="ECO:0007669"/>
    <property type="project" value="UniProtKB-KW"/>
</dbReference>
<feature type="domain" description="Methyl-accepting transducer" evidence="5">
    <location>
        <begin position="435"/>
        <end position="664"/>
    </location>
</feature>
<dbReference type="Proteomes" id="UP001223420">
    <property type="component" value="Unassembled WGS sequence"/>
</dbReference>